<accession>A0A517MTQ5</accession>
<comment type="subunit">
    <text evidence="3">Homodimer.</text>
</comment>
<evidence type="ECO:0000313" key="6">
    <source>
        <dbReference type="Proteomes" id="UP000319852"/>
    </source>
</evidence>
<dbReference type="EC" id="4.2.1.126" evidence="3"/>
<protein>
    <recommendedName>
        <fullName evidence="3">N-acetylmuramic acid 6-phosphate etherase</fullName>
        <shortName evidence="3">MurNAc-6-P etherase</shortName>
        <ecNumber evidence="3">4.2.1.126</ecNumber>
    </recommendedName>
    <alternativeName>
        <fullName evidence="3">N-acetylmuramic acid 6-phosphate hydrolase</fullName>
    </alternativeName>
    <alternativeName>
        <fullName evidence="3">N-acetylmuramic acid 6-phosphate lyase</fullName>
    </alternativeName>
</protein>
<dbReference type="Gene3D" id="3.40.50.10490">
    <property type="entry name" value="Glucose-6-phosphate isomerase like protein, domain 1"/>
    <property type="match status" value="1"/>
</dbReference>
<dbReference type="PANTHER" id="PTHR10088:SF4">
    <property type="entry name" value="GLUCOKINASE REGULATORY PROTEIN"/>
    <property type="match status" value="1"/>
</dbReference>
<keyword evidence="2 3" id="KW-0119">Carbohydrate metabolism</keyword>
<dbReference type="InterPro" id="IPR001347">
    <property type="entry name" value="SIS_dom"/>
</dbReference>
<dbReference type="GO" id="GO:0016835">
    <property type="term" value="F:carbon-oxygen lyase activity"/>
    <property type="evidence" value="ECO:0007669"/>
    <property type="project" value="UniProtKB-UniRule"/>
</dbReference>
<dbReference type="HAMAP" id="MF_00068">
    <property type="entry name" value="MurQ"/>
    <property type="match status" value="1"/>
</dbReference>
<reference evidence="5 6" key="1">
    <citation type="submission" date="2019-02" db="EMBL/GenBank/DDBJ databases">
        <title>Deep-cultivation of Planctomycetes and their phenomic and genomic characterization uncovers novel biology.</title>
        <authorList>
            <person name="Wiegand S."/>
            <person name="Jogler M."/>
            <person name="Boedeker C."/>
            <person name="Pinto D."/>
            <person name="Vollmers J."/>
            <person name="Rivas-Marin E."/>
            <person name="Kohn T."/>
            <person name="Peeters S.H."/>
            <person name="Heuer A."/>
            <person name="Rast P."/>
            <person name="Oberbeckmann S."/>
            <person name="Bunk B."/>
            <person name="Jeske O."/>
            <person name="Meyerdierks A."/>
            <person name="Storesund J.E."/>
            <person name="Kallscheuer N."/>
            <person name="Luecker S."/>
            <person name="Lage O.M."/>
            <person name="Pohl T."/>
            <person name="Merkel B.J."/>
            <person name="Hornburger P."/>
            <person name="Mueller R.-W."/>
            <person name="Bruemmer F."/>
            <person name="Labrenz M."/>
            <person name="Spormann A.M."/>
            <person name="Op den Camp H."/>
            <person name="Overmann J."/>
            <person name="Amann R."/>
            <person name="Jetten M.S.M."/>
            <person name="Mascher T."/>
            <person name="Medema M.H."/>
            <person name="Devos D.P."/>
            <person name="Kaster A.-K."/>
            <person name="Ovreas L."/>
            <person name="Rohde M."/>
            <person name="Galperin M.Y."/>
            <person name="Jogler C."/>
        </authorList>
    </citation>
    <scope>NUCLEOTIDE SEQUENCE [LARGE SCALE GENOMIC DNA]</scope>
    <source>
        <strain evidence="5 6">HG15A2</strain>
    </source>
</reference>
<evidence type="ECO:0000313" key="5">
    <source>
        <dbReference type="EMBL" id="QDS98266.1"/>
    </source>
</evidence>
<dbReference type="EMBL" id="CP036263">
    <property type="protein sequence ID" value="QDS98266.1"/>
    <property type="molecule type" value="Genomic_DNA"/>
</dbReference>
<evidence type="ECO:0000256" key="3">
    <source>
        <dbReference type="HAMAP-Rule" id="MF_00068"/>
    </source>
</evidence>
<dbReference type="KEGG" id="amob:HG15A2_15390"/>
<dbReference type="NCBIfam" id="NF003915">
    <property type="entry name" value="PRK05441.1"/>
    <property type="match status" value="1"/>
</dbReference>
<sequence>MLENLTTESRNPASERLDGLSAAAIVELINAEDAKIAAAVGEQAPAIAQAIEVISDRLSEGGRLIYIGAGTSGRLGVLDAAECPPTFNSDPSQVVGIIAGGPGAMLKAVEGAEDSTTLAAEDLQNIDLTAKDVVVGIASSGRTPYVIGGLDYARSQGAYAIGLSCNLDAALNERADLNITPVVGPEVLSGSTRMKAGTATKMVLNMLTTGAMVGLGKTYGNLMVDLQATNTKLSERMKRIVCDLTDLSPEQADDLLTQCDGELKTAIVSYRLDKKPEVARQHLAAARGHLRNALNNGLK</sequence>
<feature type="domain" description="SIS" evidence="4">
    <location>
        <begin position="54"/>
        <end position="217"/>
    </location>
</feature>
<dbReference type="SUPFAM" id="SSF53697">
    <property type="entry name" value="SIS domain"/>
    <property type="match status" value="1"/>
</dbReference>
<dbReference type="NCBIfam" id="TIGR00274">
    <property type="entry name" value="N-acetylmuramic acid 6-phosphate etherase"/>
    <property type="match status" value="1"/>
</dbReference>
<evidence type="ECO:0000256" key="1">
    <source>
        <dbReference type="ARBA" id="ARBA00023239"/>
    </source>
</evidence>
<proteinExistence type="inferred from homology"/>
<feature type="active site" evidence="3">
    <location>
        <position position="113"/>
    </location>
</feature>
<organism evidence="5 6">
    <name type="scientific">Adhaeretor mobilis</name>
    <dbReference type="NCBI Taxonomy" id="1930276"/>
    <lineage>
        <taxon>Bacteria</taxon>
        <taxon>Pseudomonadati</taxon>
        <taxon>Planctomycetota</taxon>
        <taxon>Planctomycetia</taxon>
        <taxon>Pirellulales</taxon>
        <taxon>Lacipirellulaceae</taxon>
        <taxon>Adhaeretor</taxon>
    </lineage>
</organism>
<dbReference type="FunFam" id="3.40.50.10490:FF:000014">
    <property type="entry name" value="N-acetylmuramic acid 6-phosphate etherase"/>
    <property type="match status" value="1"/>
</dbReference>
<dbReference type="InterPro" id="IPR040190">
    <property type="entry name" value="MURQ/GCKR"/>
</dbReference>
<comment type="miscellaneous">
    <text evidence="3">A lyase-type mechanism (elimination/hydration) is suggested for the cleavage of the lactyl ether bond of MurNAc 6-phosphate, with the formation of an alpha,beta-unsaturated aldehyde intermediate with (E)-stereochemistry, followed by the syn addition of water to give product.</text>
</comment>
<dbReference type="InterPro" id="IPR046348">
    <property type="entry name" value="SIS_dom_sf"/>
</dbReference>
<name>A0A517MTQ5_9BACT</name>
<dbReference type="AlphaFoldDB" id="A0A517MTQ5"/>
<comment type="similarity">
    <text evidence="3">Belongs to the GCKR-like family. MurNAc-6-P etherase subfamily.</text>
</comment>
<dbReference type="RefSeq" id="WP_145059286.1">
    <property type="nucleotide sequence ID" value="NZ_CP036263.1"/>
</dbReference>
<dbReference type="GO" id="GO:0046348">
    <property type="term" value="P:amino sugar catabolic process"/>
    <property type="evidence" value="ECO:0007669"/>
    <property type="project" value="InterPro"/>
</dbReference>
<comment type="pathway">
    <text evidence="3">Amino-sugar metabolism; N-acetylmuramate degradation.</text>
</comment>
<dbReference type="PROSITE" id="PS01272">
    <property type="entry name" value="GCKR"/>
    <property type="match status" value="1"/>
</dbReference>
<evidence type="ECO:0000256" key="2">
    <source>
        <dbReference type="ARBA" id="ARBA00023277"/>
    </source>
</evidence>
<dbReference type="PANTHER" id="PTHR10088">
    <property type="entry name" value="GLUCOKINASE REGULATORY PROTEIN"/>
    <property type="match status" value="1"/>
</dbReference>
<gene>
    <name evidence="3 5" type="primary">murQ</name>
    <name evidence="5" type="ORF">HG15A2_15390</name>
</gene>
<dbReference type="PROSITE" id="PS51464">
    <property type="entry name" value="SIS"/>
    <property type="match status" value="1"/>
</dbReference>
<dbReference type="InterPro" id="IPR005486">
    <property type="entry name" value="Glucokinase_regulatory_CS"/>
</dbReference>
<evidence type="ECO:0000259" key="4">
    <source>
        <dbReference type="PROSITE" id="PS51464"/>
    </source>
</evidence>
<feature type="active site" description="Proton donor" evidence="3">
    <location>
        <position position="82"/>
    </location>
</feature>
<dbReference type="GO" id="GO:0009254">
    <property type="term" value="P:peptidoglycan turnover"/>
    <property type="evidence" value="ECO:0007669"/>
    <property type="project" value="TreeGrafter"/>
</dbReference>
<dbReference type="CDD" id="cd05007">
    <property type="entry name" value="SIS_Etherase"/>
    <property type="match status" value="1"/>
</dbReference>
<dbReference type="Pfam" id="PF22645">
    <property type="entry name" value="GKRP_SIS_N"/>
    <property type="match status" value="1"/>
</dbReference>
<dbReference type="InterPro" id="IPR005488">
    <property type="entry name" value="Etherase_MurQ"/>
</dbReference>
<dbReference type="OrthoDB" id="9813395at2"/>
<comment type="function">
    <text evidence="3">Specifically catalyzes the cleavage of the D-lactyl ether substituent of MurNAc 6-phosphate, producing GlcNAc 6-phosphate and D-lactate.</text>
</comment>
<comment type="catalytic activity">
    <reaction evidence="3">
        <text>N-acetyl-D-muramate 6-phosphate + H2O = N-acetyl-D-glucosamine 6-phosphate + (R)-lactate</text>
        <dbReference type="Rhea" id="RHEA:26410"/>
        <dbReference type="ChEBI" id="CHEBI:15377"/>
        <dbReference type="ChEBI" id="CHEBI:16004"/>
        <dbReference type="ChEBI" id="CHEBI:57513"/>
        <dbReference type="ChEBI" id="CHEBI:58722"/>
        <dbReference type="EC" id="4.2.1.126"/>
    </reaction>
</comment>
<dbReference type="GO" id="GO:0097173">
    <property type="term" value="P:N-acetylmuramic acid catabolic process"/>
    <property type="evidence" value="ECO:0007669"/>
    <property type="project" value="UniProtKB-UniPathway"/>
</dbReference>
<keyword evidence="6" id="KW-1185">Reference proteome</keyword>
<dbReference type="GO" id="GO:0016803">
    <property type="term" value="F:ether hydrolase activity"/>
    <property type="evidence" value="ECO:0007669"/>
    <property type="project" value="TreeGrafter"/>
</dbReference>
<keyword evidence="1 3" id="KW-0456">Lyase</keyword>
<dbReference type="GO" id="GO:0097367">
    <property type="term" value="F:carbohydrate derivative binding"/>
    <property type="evidence" value="ECO:0007669"/>
    <property type="project" value="InterPro"/>
</dbReference>
<dbReference type="NCBIfam" id="NF009222">
    <property type="entry name" value="PRK12570.1"/>
    <property type="match status" value="1"/>
</dbReference>
<dbReference type="Proteomes" id="UP000319852">
    <property type="component" value="Chromosome"/>
</dbReference>
<dbReference type="UniPathway" id="UPA00342"/>
<dbReference type="Gene3D" id="1.10.8.1080">
    <property type="match status" value="1"/>
</dbReference>